<evidence type="ECO:0000256" key="12">
    <source>
        <dbReference type="ARBA" id="ARBA00022786"/>
    </source>
</evidence>
<evidence type="ECO:0000259" key="18">
    <source>
        <dbReference type="PROSITE" id="PS50081"/>
    </source>
</evidence>
<keyword evidence="14" id="KW-0832">Ubl conjugation</keyword>
<evidence type="ECO:0000256" key="9">
    <source>
        <dbReference type="ARBA" id="ARBA00022723"/>
    </source>
</evidence>
<evidence type="ECO:0000256" key="16">
    <source>
        <dbReference type="ARBA" id="ARBA00023204"/>
    </source>
</evidence>
<evidence type="ECO:0000256" key="1">
    <source>
        <dbReference type="ARBA" id="ARBA00000900"/>
    </source>
</evidence>
<reference evidence="19" key="1">
    <citation type="submission" date="2020-11" db="EMBL/GenBank/DDBJ databases">
        <authorList>
            <person name="Whitehead M."/>
        </authorList>
    </citation>
    <scope>NUCLEOTIDE SEQUENCE</scope>
    <source>
        <strain evidence="19">EGII</strain>
    </source>
</reference>
<protein>
    <recommendedName>
        <fullName evidence="6">Non-structural maintenance of chromosomes element 1 homolog</fullName>
        <ecNumber evidence="5">2.3.2.27</ecNumber>
    </recommendedName>
</protein>
<dbReference type="Pfam" id="PF08746">
    <property type="entry name" value="zf-RING-like"/>
    <property type="match status" value="1"/>
</dbReference>
<dbReference type="Proteomes" id="UP000606786">
    <property type="component" value="Unassembled WGS sequence"/>
</dbReference>
<keyword evidence="13" id="KW-0862">Zinc</keyword>
<keyword evidence="11" id="KW-0863">Zinc-finger</keyword>
<dbReference type="PROSITE" id="PS50081">
    <property type="entry name" value="ZF_DAG_PE_2"/>
    <property type="match status" value="1"/>
</dbReference>
<comment type="caution">
    <text evidence="19">The sequence shown here is derived from an EMBL/GenBank/DDBJ whole genome shotgun (WGS) entry which is preliminary data.</text>
</comment>
<dbReference type="PANTHER" id="PTHR20973">
    <property type="entry name" value="NON-SMC ELEMENT 1-RELATED"/>
    <property type="match status" value="1"/>
</dbReference>
<evidence type="ECO:0000313" key="20">
    <source>
        <dbReference type="Proteomes" id="UP000606786"/>
    </source>
</evidence>
<comment type="similarity">
    <text evidence="4">Belongs to the NSE1 family.</text>
</comment>
<evidence type="ECO:0000256" key="2">
    <source>
        <dbReference type="ARBA" id="ARBA00004123"/>
    </source>
</evidence>
<evidence type="ECO:0000256" key="17">
    <source>
        <dbReference type="ARBA" id="ARBA00023242"/>
    </source>
</evidence>
<evidence type="ECO:0000256" key="10">
    <source>
        <dbReference type="ARBA" id="ARBA00022763"/>
    </source>
</evidence>
<keyword evidence="7" id="KW-0158">Chromosome</keyword>
<evidence type="ECO:0000256" key="14">
    <source>
        <dbReference type="ARBA" id="ARBA00022843"/>
    </source>
</evidence>
<keyword evidence="16" id="KW-0234">DNA repair</keyword>
<dbReference type="GO" id="GO:0061630">
    <property type="term" value="F:ubiquitin protein ligase activity"/>
    <property type="evidence" value="ECO:0007669"/>
    <property type="project" value="UniProtKB-EC"/>
</dbReference>
<dbReference type="Gene3D" id="3.30.40.10">
    <property type="entry name" value="Zinc/RING finger domain, C3HC4 (zinc finger)"/>
    <property type="match status" value="1"/>
</dbReference>
<dbReference type="GO" id="GO:0030915">
    <property type="term" value="C:Smc5-Smc6 complex"/>
    <property type="evidence" value="ECO:0007669"/>
    <property type="project" value="InterPro"/>
</dbReference>
<accession>A0A811TZV5</accession>
<evidence type="ECO:0000256" key="15">
    <source>
        <dbReference type="ARBA" id="ARBA00023172"/>
    </source>
</evidence>
<evidence type="ECO:0000313" key="19">
    <source>
        <dbReference type="EMBL" id="CAD6992322.1"/>
    </source>
</evidence>
<comment type="subcellular location">
    <subcellularLocation>
        <location evidence="3">Chromosome</location>
    </subcellularLocation>
    <subcellularLocation>
        <location evidence="2">Nucleus</location>
    </subcellularLocation>
</comment>
<evidence type="ECO:0000256" key="13">
    <source>
        <dbReference type="ARBA" id="ARBA00022833"/>
    </source>
</evidence>
<dbReference type="PANTHER" id="PTHR20973:SF0">
    <property type="entry name" value="NON-STRUCTURAL MAINTENANCE OF CHROMOSOMES ELEMENT 1 HOMOLOG"/>
    <property type="match status" value="1"/>
</dbReference>
<dbReference type="SUPFAM" id="SSF57850">
    <property type="entry name" value="RING/U-box"/>
    <property type="match status" value="1"/>
</dbReference>
<keyword evidence="20" id="KW-1185">Reference proteome</keyword>
<dbReference type="EMBL" id="CAJHJT010000001">
    <property type="protein sequence ID" value="CAD6992322.1"/>
    <property type="molecule type" value="Genomic_DNA"/>
</dbReference>
<dbReference type="GO" id="GO:0000724">
    <property type="term" value="P:double-strand break repair via homologous recombination"/>
    <property type="evidence" value="ECO:0007669"/>
    <property type="project" value="TreeGrafter"/>
</dbReference>
<name>A0A811TZV5_CERCA</name>
<dbReference type="EC" id="2.3.2.27" evidence="5"/>
<dbReference type="InterPro" id="IPR036388">
    <property type="entry name" value="WH-like_DNA-bd_sf"/>
</dbReference>
<dbReference type="InterPro" id="IPR013083">
    <property type="entry name" value="Znf_RING/FYVE/PHD"/>
</dbReference>
<feature type="domain" description="Phorbol-ester/DAG-type" evidence="18">
    <location>
        <begin position="166"/>
        <end position="215"/>
    </location>
</feature>
<comment type="catalytic activity">
    <reaction evidence="1">
        <text>S-ubiquitinyl-[E2 ubiquitin-conjugating enzyme]-L-cysteine + [acceptor protein]-L-lysine = [E2 ubiquitin-conjugating enzyme]-L-cysteine + N(6)-ubiquitinyl-[acceptor protein]-L-lysine.</text>
        <dbReference type="EC" id="2.3.2.27"/>
    </reaction>
</comment>
<dbReference type="Gene3D" id="1.10.10.10">
    <property type="entry name" value="Winged helix-like DNA-binding domain superfamily/Winged helix DNA-binding domain"/>
    <property type="match status" value="1"/>
</dbReference>
<dbReference type="OrthoDB" id="185455at2759"/>
<evidence type="ECO:0000256" key="8">
    <source>
        <dbReference type="ARBA" id="ARBA00022679"/>
    </source>
</evidence>
<sequence>MKSEIKKIFLQTCMNHGSLSLEQINEVLGPMWQTYGEADVKNLVKEINVDLKELNQELKFVKHPLVEQEFLVYGLTFETTASKIQHHYREADQMYFAKLVELMAVQDDYGISWLEMYNLPSLTQTVKKNLPKMHIQDLIKKWIDQGYFIEKDDKIYFGPRMLVEYANHLKTHFSEYIKDCSLCKNVVLWDIKCVRCEVKVHKECIRTFLKRKSNCPSCGELWTTALN</sequence>
<evidence type="ECO:0000256" key="11">
    <source>
        <dbReference type="ARBA" id="ARBA00022771"/>
    </source>
</evidence>
<dbReference type="InterPro" id="IPR014857">
    <property type="entry name" value="Nse1_RING_C4HC3-type"/>
</dbReference>
<dbReference type="KEGG" id="ccat:101448648"/>
<dbReference type="InterPro" id="IPR011513">
    <property type="entry name" value="Nse1"/>
</dbReference>
<evidence type="ECO:0000256" key="4">
    <source>
        <dbReference type="ARBA" id="ARBA00010258"/>
    </source>
</evidence>
<organism evidence="19 20">
    <name type="scientific">Ceratitis capitata</name>
    <name type="common">Mediterranean fruit fly</name>
    <name type="synonym">Tephritis capitata</name>
    <dbReference type="NCBI Taxonomy" id="7213"/>
    <lineage>
        <taxon>Eukaryota</taxon>
        <taxon>Metazoa</taxon>
        <taxon>Ecdysozoa</taxon>
        <taxon>Arthropoda</taxon>
        <taxon>Hexapoda</taxon>
        <taxon>Insecta</taxon>
        <taxon>Pterygota</taxon>
        <taxon>Neoptera</taxon>
        <taxon>Endopterygota</taxon>
        <taxon>Diptera</taxon>
        <taxon>Brachycera</taxon>
        <taxon>Muscomorpha</taxon>
        <taxon>Tephritoidea</taxon>
        <taxon>Tephritidae</taxon>
        <taxon>Ceratitis</taxon>
        <taxon>Ceratitis</taxon>
    </lineage>
</organism>
<evidence type="ECO:0000256" key="3">
    <source>
        <dbReference type="ARBA" id="ARBA00004286"/>
    </source>
</evidence>
<dbReference type="AlphaFoldDB" id="A0A811TZV5"/>
<keyword evidence="17" id="KW-0539">Nucleus</keyword>
<evidence type="ECO:0000256" key="6">
    <source>
        <dbReference type="ARBA" id="ARBA00019422"/>
    </source>
</evidence>
<keyword evidence="10" id="KW-0227">DNA damage</keyword>
<evidence type="ECO:0000256" key="5">
    <source>
        <dbReference type="ARBA" id="ARBA00012483"/>
    </source>
</evidence>
<dbReference type="GO" id="GO:0005634">
    <property type="term" value="C:nucleus"/>
    <property type="evidence" value="ECO:0007669"/>
    <property type="project" value="UniProtKB-SubCell"/>
</dbReference>
<keyword evidence="8" id="KW-0808">Transferase</keyword>
<keyword evidence="9" id="KW-0479">Metal-binding</keyword>
<keyword evidence="12" id="KW-0833">Ubl conjugation pathway</keyword>
<dbReference type="InterPro" id="IPR002219">
    <property type="entry name" value="PKC_DAG/PE"/>
</dbReference>
<dbReference type="Gene3D" id="3.90.1150.220">
    <property type="match status" value="1"/>
</dbReference>
<evidence type="ECO:0000256" key="7">
    <source>
        <dbReference type="ARBA" id="ARBA00022454"/>
    </source>
</evidence>
<keyword evidence="15" id="KW-0233">DNA recombination</keyword>
<proteinExistence type="inferred from homology"/>
<gene>
    <name evidence="19" type="ORF">CCAP1982_LOCUS1189</name>
</gene>
<dbReference type="GO" id="GO:0008270">
    <property type="term" value="F:zinc ion binding"/>
    <property type="evidence" value="ECO:0007669"/>
    <property type="project" value="UniProtKB-KW"/>
</dbReference>